<reference evidence="2" key="1">
    <citation type="journal article" date="2023" name="Insect Mol. Biol.">
        <title>Genome sequencing provides insights into the evolution of gene families encoding plant cell wall-degrading enzymes in longhorned beetles.</title>
        <authorList>
            <person name="Shin N.R."/>
            <person name="Okamura Y."/>
            <person name="Kirsch R."/>
            <person name="Pauchet Y."/>
        </authorList>
    </citation>
    <scope>NUCLEOTIDE SEQUENCE</scope>
    <source>
        <strain evidence="2">MMC_N1</strain>
    </source>
</reference>
<evidence type="ECO:0000259" key="1">
    <source>
        <dbReference type="Pfam" id="PF24576"/>
    </source>
</evidence>
<dbReference type="EMBL" id="JAPWTJ010003051">
    <property type="protein sequence ID" value="KAJ8963510.1"/>
    <property type="molecule type" value="Genomic_DNA"/>
</dbReference>
<protein>
    <recommendedName>
        <fullName evidence="1">Ionotropic receptor 75a N-terminal domain-containing protein</fullName>
    </recommendedName>
</protein>
<dbReference type="Pfam" id="PF24576">
    <property type="entry name" value="IR75A_N"/>
    <property type="match status" value="1"/>
</dbReference>
<dbReference type="Proteomes" id="UP001162164">
    <property type="component" value="Unassembled WGS sequence"/>
</dbReference>
<comment type="caution">
    <text evidence="2">The sequence shown here is derived from an EMBL/GenBank/DDBJ whole genome shotgun (WGS) entry which is preliminary data.</text>
</comment>
<dbReference type="InterPro" id="IPR057074">
    <property type="entry name" value="IR75A_N"/>
</dbReference>
<sequence>FGNYKCFDDRHHWLILTSYRTFLNDFDNVTLYINANIQVIYPKENVSHVNNFTVEDVYNPSSNRGGILNHRTLGFYNKMEGYVAREKGCKYWIRRNMTGVTLKTIVVVSSGSKLSYHINQRSIEQATSTKFLGVGIDQKMTWEYHITQVASKLSTACFFLRQQDTVSLDILKLAYFGLVQSTLNYGLMFWGNSSHMHKAFIIQKKK</sequence>
<proteinExistence type="predicted"/>
<name>A0ABQ9IRX9_9CUCU</name>
<gene>
    <name evidence="2" type="ORF">NQ317_010575</name>
</gene>
<feature type="non-terminal residue" evidence="2">
    <location>
        <position position="1"/>
    </location>
</feature>
<evidence type="ECO:0000313" key="3">
    <source>
        <dbReference type="Proteomes" id="UP001162164"/>
    </source>
</evidence>
<evidence type="ECO:0000313" key="2">
    <source>
        <dbReference type="EMBL" id="KAJ8963510.1"/>
    </source>
</evidence>
<feature type="domain" description="Ionotropic receptor 75a N-terminal" evidence="1">
    <location>
        <begin position="3"/>
        <end position="107"/>
    </location>
</feature>
<keyword evidence="3" id="KW-1185">Reference proteome</keyword>
<organism evidence="2 3">
    <name type="scientific">Molorchus minor</name>
    <dbReference type="NCBI Taxonomy" id="1323400"/>
    <lineage>
        <taxon>Eukaryota</taxon>
        <taxon>Metazoa</taxon>
        <taxon>Ecdysozoa</taxon>
        <taxon>Arthropoda</taxon>
        <taxon>Hexapoda</taxon>
        <taxon>Insecta</taxon>
        <taxon>Pterygota</taxon>
        <taxon>Neoptera</taxon>
        <taxon>Endopterygota</taxon>
        <taxon>Coleoptera</taxon>
        <taxon>Polyphaga</taxon>
        <taxon>Cucujiformia</taxon>
        <taxon>Chrysomeloidea</taxon>
        <taxon>Cerambycidae</taxon>
        <taxon>Lamiinae</taxon>
        <taxon>Monochamini</taxon>
        <taxon>Molorchus</taxon>
    </lineage>
</organism>
<accession>A0ABQ9IRX9</accession>